<reference evidence="3" key="1">
    <citation type="submission" date="2016-06" db="EMBL/GenBank/DDBJ databases">
        <title>Parallel loss of symbiosis genes in relatives of nitrogen-fixing non-legume Parasponia.</title>
        <authorList>
            <person name="Van Velzen R."/>
            <person name="Holmer R."/>
            <person name="Bu F."/>
            <person name="Rutten L."/>
            <person name="Van Zeijl A."/>
            <person name="Liu W."/>
            <person name="Santuari L."/>
            <person name="Cao Q."/>
            <person name="Sharma T."/>
            <person name="Shen D."/>
            <person name="Roswanjaya Y."/>
            <person name="Wardhani T."/>
            <person name="Kalhor M.S."/>
            <person name="Jansen J."/>
            <person name="Van den Hoogen J."/>
            <person name="Gungor B."/>
            <person name="Hartog M."/>
            <person name="Hontelez J."/>
            <person name="Verver J."/>
            <person name="Yang W.-C."/>
            <person name="Schijlen E."/>
            <person name="Repin R."/>
            <person name="Schilthuizen M."/>
            <person name="Schranz E."/>
            <person name="Heidstra R."/>
            <person name="Miyata K."/>
            <person name="Fedorova E."/>
            <person name="Kohlen W."/>
            <person name="Bisseling T."/>
            <person name="Smit S."/>
            <person name="Geurts R."/>
        </authorList>
    </citation>
    <scope>NUCLEOTIDE SEQUENCE [LARGE SCALE GENOMIC DNA]</scope>
    <source>
        <strain evidence="3">cv. RG33-2</strain>
    </source>
</reference>
<feature type="region of interest" description="Disordered" evidence="1">
    <location>
        <begin position="88"/>
        <end position="113"/>
    </location>
</feature>
<comment type="caution">
    <text evidence="2">The sequence shown here is derived from an EMBL/GenBank/DDBJ whole genome shotgun (WGS) entry which is preliminary data.</text>
</comment>
<evidence type="ECO:0000256" key="1">
    <source>
        <dbReference type="SAM" id="MobiDB-lite"/>
    </source>
</evidence>
<keyword evidence="3" id="KW-1185">Reference proteome</keyword>
<evidence type="ECO:0000313" key="3">
    <source>
        <dbReference type="Proteomes" id="UP000237000"/>
    </source>
</evidence>
<accession>A0A2P5FID9</accession>
<dbReference type="AlphaFoldDB" id="A0A2P5FID9"/>
<dbReference type="EMBL" id="JXTC01000030">
    <property type="protein sequence ID" value="PON97575.1"/>
    <property type="molecule type" value="Genomic_DNA"/>
</dbReference>
<gene>
    <name evidence="2" type="ORF">TorRG33x02_064850</name>
</gene>
<dbReference type="Proteomes" id="UP000237000">
    <property type="component" value="Unassembled WGS sequence"/>
</dbReference>
<dbReference type="InParanoid" id="A0A2P5FID9"/>
<evidence type="ECO:0000313" key="2">
    <source>
        <dbReference type="EMBL" id="PON97575.1"/>
    </source>
</evidence>
<proteinExistence type="predicted"/>
<name>A0A2P5FID9_TREOI</name>
<sequence>MRRFHILAEVCAQRLADEFGPSTSSPRGDHRHQRSIRTFAIMSHHHHRHHDDQYYSLERAERKITINSGTLCLDRFLWNVSICRLTGPNDYAGRDHDDCEAEREREGEKNLTSHSSNNFTLVVVLDADNDND</sequence>
<feature type="compositionally biased region" description="Basic and acidic residues" evidence="1">
    <location>
        <begin position="92"/>
        <end position="111"/>
    </location>
</feature>
<protein>
    <submittedName>
        <fullName evidence="2">Uncharacterized protein</fullName>
    </submittedName>
</protein>
<organism evidence="2 3">
    <name type="scientific">Trema orientale</name>
    <name type="common">Charcoal tree</name>
    <name type="synonym">Celtis orientalis</name>
    <dbReference type="NCBI Taxonomy" id="63057"/>
    <lineage>
        <taxon>Eukaryota</taxon>
        <taxon>Viridiplantae</taxon>
        <taxon>Streptophyta</taxon>
        <taxon>Embryophyta</taxon>
        <taxon>Tracheophyta</taxon>
        <taxon>Spermatophyta</taxon>
        <taxon>Magnoliopsida</taxon>
        <taxon>eudicotyledons</taxon>
        <taxon>Gunneridae</taxon>
        <taxon>Pentapetalae</taxon>
        <taxon>rosids</taxon>
        <taxon>fabids</taxon>
        <taxon>Rosales</taxon>
        <taxon>Cannabaceae</taxon>
        <taxon>Trema</taxon>
    </lineage>
</organism>